<gene>
    <name evidence="5" type="ORF">CPJ18_14865</name>
    <name evidence="4" type="ORF">RMS29_22060</name>
</gene>
<dbReference type="EMBL" id="NXEJ01000007">
    <property type="protein sequence ID" value="POO50809.1"/>
    <property type="molecule type" value="Genomic_DNA"/>
</dbReference>
<evidence type="ECO:0000313" key="6">
    <source>
        <dbReference type="Proteomes" id="UP000237447"/>
    </source>
</evidence>
<sequence>MMKPGINTPGVGSGLVIERDGKVLLYKRVKPPEAGHWSIVGGKVDHMEPAAAAAKREAEEETGLTIGNVRFLCLSEQIIPADGQHWLSLIYVADDIKGEPSLTEPDKLSDMGWFDLEAPPHPLSLFAQDAFRHLRQHRL</sequence>
<dbReference type="RefSeq" id="WP_103659205.1">
    <property type="nucleotide sequence ID" value="NZ_CP192764.1"/>
</dbReference>
<evidence type="ECO:0000313" key="7">
    <source>
        <dbReference type="Proteomes" id="UP001277561"/>
    </source>
</evidence>
<protein>
    <submittedName>
        <fullName evidence="5">DNA mismatch repair protein MutT</fullName>
    </submittedName>
    <submittedName>
        <fullName evidence="4">NUDIX domain-containing protein</fullName>
    </submittedName>
</protein>
<dbReference type="InterPro" id="IPR020084">
    <property type="entry name" value="NUDIX_hydrolase_CS"/>
</dbReference>
<evidence type="ECO:0000313" key="4">
    <source>
        <dbReference type="EMBL" id="MDX8331905.1"/>
    </source>
</evidence>
<dbReference type="PROSITE" id="PS51462">
    <property type="entry name" value="NUDIX"/>
    <property type="match status" value="1"/>
</dbReference>
<dbReference type="SUPFAM" id="SSF55811">
    <property type="entry name" value="Nudix"/>
    <property type="match status" value="1"/>
</dbReference>
<dbReference type="GeneID" id="86880597"/>
<evidence type="ECO:0000313" key="5">
    <source>
        <dbReference type="EMBL" id="POO50809.1"/>
    </source>
</evidence>
<dbReference type="EMBL" id="JAVRAD010000013">
    <property type="protein sequence ID" value="MDX8331905.1"/>
    <property type="molecule type" value="Genomic_DNA"/>
</dbReference>
<dbReference type="PANTHER" id="PTHR43046">
    <property type="entry name" value="GDP-MANNOSE MANNOSYL HYDROLASE"/>
    <property type="match status" value="1"/>
</dbReference>
<dbReference type="InterPro" id="IPR000086">
    <property type="entry name" value="NUDIX_hydrolase_dom"/>
</dbReference>
<comment type="caution">
    <text evidence="5">The sequence shown here is derived from an EMBL/GenBank/DDBJ whole genome shotgun (WGS) entry which is preliminary data.</text>
</comment>
<evidence type="ECO:0000259" key="3">
    <source>
        <dbReference type="PROSITE" id="PS51462"/>
    </source>
</evidence>
<comment type="cofactor">
    <cofactor evidence="1">
        <name>Mg(2+)</name>
        <dbReference type="ChEBI" id="CHEBI:18420"/>
    </cofactor>
</comment>
<dbReference type="PROSITE" id="PS00893">
    <property type="entry name" value="NUDIX_BOX"/>
    <property type="match status" value="1"/>
</dbReference>
<reference evidence="4 7" key="2">
    <citation type="journal article" date="2023" name="Phytobiomes J">
        <title>Deciphering the key players within the bacterial microbiota associated with aerial crown gall tumors on rhododendron: Insights into the gallobiome.</title>
        <authorList>
            <person name="Kuzmanovic N."/>
            <person name="Nesme J."/>
            <person name="Wolf J."/>
            <person name="Neumann-Schaal M."/>
            <person name="Petersen J."/>
            <person name="Fernandez-Gnecco G."/>
            <person name="Sproeer C."/>
            <person name="Bunk B."/>
            <person name="Overmann J."/>
            <person name="Sorensen S.J."/>
            <person name="Idczak E."/>
            <person name="Smalla K."/>
        </authorList>
    </citation>
    <scope>NUCLEOTIDE SEQUENCE [LARGE SCALE GENOMIC DNA]</scope>
    <source>
        <strain evidence="4">Rho-14.1</strain>
        <strain evidence="7">rho-14.1</strain>
    </source>
</reference>
<evidence type="ECO:0000256" key="1">
    <source>
        <dbReference type="ARBA" id="ARBA00001946"/>
    </source>
</evidence>
<keyword evidence="2" id="KW-0378">Hydrolase</keyword>
<dbReference type="InterPro" id="IPR015797">
    <property type="entry name" value="NUDIX_hydrolase-like_dom_sf"/>
</dbReference>
<reference evidence="5 6" key="1">
    <citation type="journal article" date="2018" name="Syst. Appl. Microbiol.">
        <title>Agrobacterium rosae sp. nov., isolated from galls on different agricultural crops.</title>
        <authorList>
            <person name="Kuzmanovic N."/>
            <person name="Pulawska J."/>
            <person name="Smalla K."/>
            <person name="Nesme X."/>
        </authorList>
    </citation>
    <scope>NUCLEOTIDE SEQUENCE [LARGE SCALE GENOMIC DNA]</scope>
    <source>
        <strain evidence="5 6">NCPPB 1650</strain>
    </source>
</reference>
<dbReference type="Pfam" id="PF00293">
    <property type="entry name" value="NUDIX"/>
    <property type="match status" value="1"/>
</dbReference>
<dbReference type="PANTHER" id="PTHR43046:SF14">
    <property type="entry name" value="MUTT_NUDIX FAMILY PROTEIN"/>
    <property type="match status" value="1"/>
</dbReference>
<organism evidence="5 6">
    <name type="scientific">Agrobacterium rosae</name>
    <dbReference type="NCBI Taxonomy" id="1972867"/>
    <lineage>
        <taxon>Bacteria</taxon>
        <taxon>Pseudomonadati</taxon>
        <taxon>Pseudomonadota</taxon>
        <taxon>Alphaproteobacteria</taxon>
        <taxon>Hyphomicrobiales</taxon>
        <taxon>Rhizobiaceae</taxon>
        <taxon>Rhizobium/Agrobacterium group</taxon>
        <taxon>Agrobacterium</taxon>
    </lineage>
</organism>
<dbReference type="GO" id="GO:0016787">
    <property type="term" value="F:hydrolase activity"/>
    <property type="evidence" value="ECO:0007669"/>
    <property type="project" value="UniProtKB-KW"/>
</dbReference>
<dbReference type="Proteomes" id="UP001277561">
    <property type="component" value="Unassembled WGS sequence"/>
</dbReference>
<dbReference type="Gene3D" id="3.90.79.10">
    <property type="entry name" value="Nucleoside Triphosphate Pyrophosphohydrolase"/>
    <property type="match status" value="1"/>
</dbReference>
<proteinExistence type="predicted"/>
<name>A0AAE5RW64_9HYPH</name>
<dbReference type="AlphaFoldDB" id="A0AAE5RW64"/>
<feature type="domain" description="Nudix hydrolase" evidence="3">
    <location>
        <begin position="6"/>
        <end position="136"/>
    </location>
</feature>
<keyword evidence="7" id="KW-1185">Reference proteome</keyword>
<accession>A0AAE5RW64</accession>
<evidence type="ECO:0000256" key="2">
    <source>
        <dbReference type="ARBA" id="ARBA00022801"/>
    </source>
</evidence>
<dbReference type="Proteomes" id="UP000237447">
    <property type="component" value="Unassembled WGS sequence"/>
</dbReference>